<name>A0A402AL56_9CHLR</name>
<organism evidence="1 2">
    <name type="scientific">Dictyobacter kobayashii</name>
    <dbReference type="NCBI Taxonomy" id="2014872"/>
    <lineage>
        <taxon>Bacteria</taxon>
        <taxon>Bacillati</taxon>
        <taxon>Chloroflexota</taxon>
        <taxon>Ktedonobacteria</taxon>
        <taxon>Ktedonobacterales</taxon>
        <taxon>Dictyobacteraceae</taxon>
        <taxon>Dictyobacter</taxon>
    </lineage>
</organism>
<dbReference type="Proteomes" id="UP000287188">
    <property type="component" value="Unassembled WGS sequence"/>
</dbReference>
<keyword evidence="2" id="KW-1185">Reference proteome</keyword>
<sequence>MTALWTETWTIVCHKILLSESTQVERMLLIYPSLFVGTASKNFIPLDLNNELKLPA</sequence>
<dbReference type="AlphaFoldDB" id="A0A402AL56"/>
<evidence type="ECO:0000313" key="1">
    <source>
        <dbReference type="EMBL" id="GCE19754.1"/>
    </source>
</evidence>
<comment type="caution">
    <text evidence="1">The sequence shown here is derived from an EMBL/GenBank/DDBJ whole genome shotgun (WGS) entry which is preliminary data.</text>
</comment>
<accession>A0A402AL56</accession>
<protein>
    <submittedName>
        <fullName evidence="1">Uncharacterized protein</fullName>
    </submittedName>
</protein>
<dbReference type="EMBL" id="BIFS01000001">
    <property type="protein sequence ID" value="GCE19754.1"/>
    <property type="molecule type" value="Genomic_DNA"/>
</dbReference>
<reference evidence="2" key="1">
    <citation type="submission" date="2018-12" db="EMBL/GenBank/DDBJ databases">
        <title>Tengunoibacter tsumagoiensis gen. nov., sp. nov., Dictyobacter kobayashii sp. nov., D. alpinus sp. nov., and D. joshuensis sp. nov. and description of Dictyobacteraceae fam. nov. within the order Ktedonobacterales isolated from Tengu-no-mugimeshi.</title>
        <authorList>
            <person name="Wang C.M."/>
            <person name="Zheng Y."/>
            <person name="Sakai Y."/>
            <person name="Toyoda A."/>
            <person name="Minakuchi Y."/>
            <person name="Abe K."/>
            <person name="Yokota A."/>
            <person name="Yabe S."/>
        </authorList>
    </citation>
    <scope>NUCLEOTIDE SEQUENCE [LARGE SCALE GENOMIC DNA]</scope>
    <source>
        <strain evidence="2">Uno11</strain>
    </source>
</reference>
<gene>
    <name evidence="1" type="ORF">KDK_35540</name>
</gene>
<evidence type="ECO:0000313" key="2">
    <source>
        <dbReference type="Proteomes" id="UP000287188"/>
    </source>
</evidence>
<proteinExistence type="predicted"/>